<dbReference type="Proteomes" id="UP001365542">
    <property type="component" value="Unassembled WGS sequence"/>
</dbReference>
<keyword evidence="1" id="KW-1133">Transmembrane helix</keyword>
<reference evidence="2 3" key="1">
    <citation type="submission" date="2019-10" db="EMBL/GenBank/DDBJ databases">
        <authorList>
            <person name="Palmer J.M."/>
        </authorList>
    </citation>
    <scope>NUCLEOTIDE SEQUENCE [LARGE SCALE GENOMIC DNA]</scope>
    <source>
        <strain evidence="2 3">TWF694</strain>
    </source>
</reference>
<feature type="transmembrane region" description="Helical" evidence="1">
    <location>
        <begin position="42"/>
        <end position="59"/>
    </location>
</feature>
<protein>
    <submittedName>
        <fullName evidence="2">Uncharacterized protein</fullName>
    </submittedName>
</protein>
<dbReference type="EMBL" id="JAVHJO010000004">
    <property type="protein sequence ID" value="KAK6540814.1"/>
    <property type="molecule type" value="Genomic_DNA"/>
</dbReference>
<proteinExistence type="predicted"/>
<evidence type="ECO:0000313" key="2">
    <source>
        <dbReference type="EMBL" id="KAK6540814.1"/>
    </source>
</evidence>
<sequence length="174" mass="19373">MSNLDIKSKRVRTQGDLTLMNLSVKNLKRDSHDDFFASCRKYFALTLYITVGMLLAWYIDAWVSEIRQPSVPSLITDATPTIIFSYETPSAIMEDSTKDDSIFDDSTYNDSNFSNSTISGLSLHTDTATKIGYDGSTTVESYRIKSTVSSIIAKTYGECTTAIVTEVHVYADLL</sequence>
<organism evidence="2 3">
    <name type="scientific">Orbilia ellipsospora</name>
    <dbReference type="NCBI Taxonomy" id="2528407"/>
    <lineage>
        <taxon>Eukaryota</taxon>
        <taxon>Fungi</taxon>
        <taxon>Dikarya</taxon>
        <taxon>Ascomycota</taxon>
        <taxon>Pezizomycotina</taxon>
        <taxon>Orbiliomycetes</taxon>
        <taxon>Orbiliales</taxon>
        <taxon>Orbiliaceae</taxon>
        <taxon>Orbilia</taxon>
    </lineage>
</organism>
<keyword evidence="1" id="KW-0472">Membrane</keyword>
<accession>A0AAV9XG10</accession>
<keyword evidence="3" id="KW-1185">Reference proteome</keyword>
<gene>
    <name evidence="2" type="ORF">TWF694_008203</name>
</gene>
<dbReference type="AlphaFoldDB" id="A0AAV9XG10"/>
<name>A0AAV9XG10_9PEZI</name>
<evidence type="ECO:0000313" key="3">
    <source>
        <dbReference type="Proteomes" id="UP001365542"/>
    </source>
</evidence>
<keyword evidence="1" id="KW-0812">Transmembrane</keyword>
<evidence type="ECO:0000256" key="1">
    <source>
        <dbReference type="SAM" id="Phobius"/>
    </source>
</evidence>
<comment type="caution">
    <text evidence="2">The sequence shown here is derived from an EMBL/GenBank/DDBJ whole genome shotgun (WGS) entry which is preliminary data.</text>
</comment>